<dbReference type="InterPro" id="IPR032676">
    <property type="entry name" value="YkuD_2"/>
</dbReference>
<evidence type="ECO:0000313" key="2">
    <source>
        <dbReference type="Proteomes" id="UP000321436"/>
    </source>
</evidence>
<organism evidence="1 2">
    <name type="scientific">Chitinophaga cymbidii</name>
    <dbReference type="NCBI Taxonomy" id="1096750"/>
    <lineage>
        <taxon>Bacteria</taxon>
        <taxon>Pseudomonadati</taxon>
        <taxon>Bacteroidota</taxon>
        <taxon>Chitinophagia</taxon>
        <taxon>Chitinophagales</taxon>
        <taxon>Chitinophagaceae</taxon>
        <taxon>Chitinophaga</taxon>
    </lineage>
</organism>
<evidence type="ECO:0008006" key="3">
    <source>
        <dbReference type="Google" id="ProtNLM"/>
    </source>
</evidence>
<gene>
    <name evidence="1" type="ORF">CCY01nite_12200</name>
</gene>
<dbReference type="Pfam" id="PF13645">
    <property type="entry name" value="YkuD_2"/>
    <property type="match status" value="1"/>
</dbReference>
<accession>A0A512RGZ1</accession>
<dbReference type="PANTHER" id="PTHR38477:SF1">
    <property type="entry name" value="MUREIN L,D-TRANSPEPTIDASE CATALYTIC DOMAIN FAMILY PROTEIN"/>
    <property type="match status" value="1"/>
</dbReference>
<dbReference type="AlphaFoldDB" id="A0A512RGZ1"/>
<protein>
    <recommendedName>
        <fullName evidence="3">Murein L,D-transpeptidase catalytic domain family protein</fullName>
    </recommendedName>
</protein>
<reference evidence="1 2" key="1">
    <citation type="submission" date="2019-07" db="EMBL/GenBank/DDBJ databases">
        <title>Whole genome shotgun sequence of Chitinophaga cymbidii NBRC 109752.</title>
        <authorList>
            <person name="Hosoyama A."/>
            <person name="Uohara A."/>
            <person name="Ohji S."/>
            <person name="Ichikawa N."/>
        </authorList>
    </citation>
    <scope>NUCLEOTIDE SEQUENCE [LARGE SCALE GENOMIC DNA]</scope>
    <source>
        <strain evidence="1 2">NBRC 109752</strain>
    </source>
</reference>
<dbReference type="PANTHER" id="PTHR38477">
    <property type="entry name" value="HYPOTHETICAL EXPORTED PROTEIN"/>
    <property type="match status" value="1"/>
</dbReference>
<sequence length="210" mass="22879">MVVAAPAVAVSAAAMLYEQLSLDSLGLSKEAYEFALQGQEQLAKEGKLRNENILSIVDFSLPSTKKRLFVIDISSGQLLFNSLVSHGRNSGKEMATSFSNSPESYKTSLGFYVTGGTYRGKHGYSLRLEGEESGINDNAMERAIVMHAASYVNEVLGRKQGYIGRSLGCPALPVKLHKKIISTIQNGSCLFMYSPDTSYLTRSKLLQHTA</sequence>
<keyword evidence="2" id="KW-1185">Reference proteome</keyword>
<dbReference type="Proteomes" id="UP000321436">
    <property type="component" value="Unassembled WGS sequence"/>
</dbReference>
<dbReference type="EMBL" id="BKAU01000001">
    <property type="protein sequence ID" value="GEP94960.1"/>
    <property type="molecule type" value="Genomic_DNA"/>
</dbReference>
<comment type="caution">
    <text evidence="1">The sequence shown here is derived from an EMBL/GenBank/DDBJ whole genome shotgun (WGS) entry which is preliminary data.</text>
</comment>
<name>A0A512RGZ1_9BACT</name>
<proteinExistence type="predicted"/>
<evidence type="ECO:0000313" key="1">
    <source>
        <dbReference type="EMBL" id="GEP94960.1"/>
    </source>
</evidence>